<name>A0A4Y2KP18_ARAVE</name>
<evidence type="ECO:0000313" key="1">
    <source>
        <dbReference type="EMBL" id="GBN04121.1"/>
    </source>
</evidence>
<reference evidence="1 2" key="1">
    <citation type="journal article" date="2019" name="Sci. Rep.">
        <title>Orb-weaving spider Araneus ventricosus genome elucidates the spidroin gene catalogue.</title>
        <authorList>
            <person name="Kono N."/>
            <person name="Nakamura H."/>
            <person name="Ohtoshi R."/>
            <person name="Moran D.A.P."/>
            <person name="Shinohara A."/>
            <person name="Yoshida Y."/>
            <person name="Fujiwara M."/>
            <person name="Mori M."/>
            <person name="Tomita M."/>
            <person name="Arakawa K."/>
        </authorList>
    </citation>
    <scope>NUCLEOTIDE SEQUENCE [LARGE SCALE GENOMIC DNA]</scope>
</reference>
<accession>A0A4Y2KP18</accession>
<protein>
    <submittedName>
        <fullName evidence="1">Uncharacterized protein</fullName>
    </submittedName>
</protein>
<proteinExistence type="predicted"/>
<comment type="caution">
    <text evidence="1">The sequence shown here is derived from an EMBL/GenBank/DDBJ whole genome shotgun (WGS) entry which is preliminary data.</text>
</comment>
<keyword evidence="2" id="KW-1185">Reference proteome</keyword>
<gene>
    <name evidence="1" type="ORF">AVEN_149304_1</name>
</gene>
<sequence>MDYIPLTIRMRATWLRIAQVSDRALLLLAFEKRRKNCWGKLRLPRSHSGPALIECSDCKNLHTENTLKRKVSFCVIEMHNFKEGIFERSKKQYLKA</sequence>
<dbReference type="Proteomes" id="UP000499080">
    <property type="component" value="Unassembled WGS sequence"/>
</dbReference>
<dbReference type="EMBL" id="BGPR01115494">
    <property type="protein sequence ID" value="GBN04121.1"/>
    <property type="molecule type" value="Genomic_DNA"/>
</dbReference>
<organism evidence="1 2">
    <name type="scientific">Araneus ventricosus</name>
    <name type="common">Orbweaver spider</name>
    <name type="synonym">Epeira ventricosa</name>
    <dbReference type="NCBI Taxonomy" id="182803"/>
    <lineage>
        <taxon>Eukaryota</taxon>
        <taxon>Metazoa</taxon>
        <taxon>Ecdysozoa</taxon>
        <taxon>Arthropoda</taxon>
        <taxon>Chelicerata</taxon>
        <taxon>Arachnida</taxon>
        <taxon>Araneae</taxon>
        <taxon>Araneomorphae</taxon>
        <taxon>Entelegynae</taxon>
        <taxon>Araneoidea</taxon>
        <taxon>Araneidae</taxon>
        <taxon>Araneus</taxon>
    </lineage>
</organism>
<evidence type="ECO:0000313" key="2">
    <source>
        <dbReference type="Proteomes" id="UP000499080"/>
    </source>
</evidence>
<dbReference type="AlphaFoldDB" id="A0A4Y2KP18"/>